<protein>
    <submittedName>
        <fullName evidence="2">Uncharacterized protein</fullName>
    </submittedName>
</protein>
<dbReference type="Proteomes" id="UP001171916">
    <property type="component" value="Unassembled WGS sequence"/>
</dbReference>
<name>A0ABT7YGY8_9BACT</name>
<proteinExistence type="predicted"/>
<keyword evidence="1" id="KW-0732">Signal</keyword>
<evidence type="ECO:0000313" key="2">
    <source>
        <dbReference type="EMBL" id="MDN3205620.1"/>
    </source>
</evidence>
<feature type="signal peptide" evidence="1">
    <location>
        <begin position="1"/>
        <end position="22"/>
    </location>
</feature>
<dbReference type="EMBL" id="JAUEPH010000007">
    <property type="protein sequence ID" value="MDN3205620.1"/>
    <property type="molecule type" value="Genomic_DNA"/>
</dbReference>
<evidence type="ECO:0000313" key="3">
    <source>
        <dbReference type="Proteomes" id="UP001171916"/>
    </source>
</evidence>
<evidence type="ECO:0000256" key="1">
    <source>
        <dbReference type="SAM" id="SignalP"/>
    </source>
</evidence>
<accession>A0ABT7YGY8</accession>
<keyword evidence="3" id="KW-1185">Reference proteome</keyword>
<feature type="chain" id="PRO_5047177875" evidence="1">
    <location>
        <begin position="23"/>
        <end position="297"/>
    </location>
</feature>
<gene>
    <name evidence="2" type="ORF">QVH07_15770</name>
</gene>
<comment type="caution">
    <text evidence="2">The sequence shown here is derived from an EMBL/GenBank/DDBJ whole genome shotgun (WGS) entry which is preliminary data.</text>
</comment>
<dbReference type="RefSeq" id="WP_290002271.1">
    <property type="nucleotide sequence ID" value="NZ_JAUEPH010000007.1"/>
</dbReference>
<organism evidence="2 3">
    <name type="scientific">Algoriphagus sediminis</name>
    <dbReference type="NCBI Taxonomy" id="3057113"/>
    <lineage>
        <taxon>Bacteria</taxon>
        <taxon>Pseudomonadati</taxon>
        <taxon>Bacteroidota</taxon>
        <taxon>Cytophagia</taxon>
        <taxon>Cytophagales</taxon>
        <taxon>Cyclobacteriaceae</taxon>
        <taxon>Algoriphagus</taxon>
    </lineage>
</organism>
<sequence length="297" mass="33714">MNKYLFLLFFASVFSISFSSIAQKSKRVEPGIMYYGGETLYSPKFGFTSEIPENWVGTLPRETEVFLLNLSTGQFGEIFVFARPTVDLEQLAEEWKAGVDVTENLRLQAEDPQIFDNSLASEVKVVGNYIPAKKRAFAMVRCGDRGTCITVLAVAGEENYSEVSKVAEELLSNGSFQEPKEIDPYLDFDWKEFLSNKMLMVYNDFRGGRQMTRVNLCEDGSFNAKVKKKGIMKEFNPEYKGNMTGSWSVESNNSKAILNLTFSKEGLNPLTIQLELKDEELYVNEERFYASQSETCK</sequence>
<reference evidence="2" key="1">
    <citation type="submission" date="2023-06" db="EMBL/GenBank/DDBJ databases">
        <title>Robiginitalea aurantiacus sp. nov. and Algoriphagus sediminis sp. nov., isolated from coastal sediment.</title>
        <authorList>
            <person name="Zhou Z.Y."/>
            <person name="An J."/>
            <person name="Jia Y.W."/>
            <person name="Du Z.J."/>
        </authorList>
    </citation>
    <scope>NUCLEOTIDE SEQUENCE</scope>
    <source>
        <strain evidence="2">C2-7</strain>
    </source>
</reference>